<proteinExistence type="predicted"/>
<protein>
    <submittedName>
        <fullName evidence="3">FBP domain-containing protein</fullName>
    </submittedName>
</protein>
<keyword evidence="4" id="KW-1185">Reference proteome</keyword>
<reference evidence="4" key="1">
    <citation type="journal article" date="2019" name="Int. J. Syst. Evol. Microbiol.">
        <title>The Global Catalogue of Microorganisms (GCM) 10K type strain sequencing project: providing services to taxonomists for standard genome sequencing and annotation.</title>
        <authorList>
            <consortium name="The Broad Institute Genomics Platform"/>
            <consortium name="The Broad Institute Genome Sequencing Center for Infectious Disease"/>
            <person name="Wu L."/>
            <person name="Ma J."/>
        </authorList>
    </citation>
    <scope>NUCLEOTIDE SEQUENCE [LARGE SCALE GENOMIC DNA]</scope>
    <source>
        <strain evidence="4">JCM 31486</strain>
    </source>
</reference>
<keyword evidence="1" id="KW-0129">CBS domain</keyword>
<feature type="non-terminal residue" evidence="3">
    <location>
        <position position="111"/>
    </location>
</feature>
<dbReference type="InterPro" id="IPR046342">
    <property type="entry name" value="CBS_dom_sf"/>
</dbReference>
<evidence type="ECO:0000313" key="4">
    <source>
        <dbReference type="Proteomes" id="UP001597045"/>
    </source>
</evidence>
<evidence type="ECO:0000259" key="2">
    <source>
        <dbReference type="PROSITE" id="PS51371"/>
    </source>
</evidence>
<dbReference type="SUPFAM" id="SSF54631">
    <property type="entry name" value="CBS-domain pair"/>
    <property type="match status" value="1"/>
</dbReference>
<dbReference type="Pfam" id="PF16571">
    <property type="entry name" value="FBP_C"/>
    <property type="match status" value="1"/>
</dbReference>
<dbReference type="Proteomes" id="UP001597045">
    <property type="component" value="Unassembled WGS sequence"/>
</dbReference>
<dbReference type="EMBL" id="JBHTIS010002667">
    <property type="protein sequence ID" value="MFD1050185.1"/>
    <property type="molecule type" value="Genomic_DNA"/>
</dbReference>
<dbReference type="Pfam" id="PF04972">
    <property type="entry name" value="BON"/>
    <property type="match status" value="1"/>
</dbReference>
<dbReference type="InterPro" id="IPR007055">
    <property type="entry name" value="BON_dom"/>
</dbReference>
<evidence type="ECO:0000256" key="1">
    <source>
        <dbReference type="PROSITE-ProRule" id="PRU00703"/>
    </source>
</evidence>
<dbReference type="InterPro" id="IPR000644">
    <property type="entry name" value="CBS_dom"/>
</dbReference>
<dbReference type="Gene3D" id="3.10.580.10">
    <property type="entry name" value="CBS-domain"/>
    <property type="match status" value="1"/>
</dbReference>
<name>A0ABW3MM60_9PSEU</name>
<gene>
    <name evidence="3" type="ORF">ACFQ1S_34020</name>
</gene>
<organism evidence="3 4">
    <name type="scientific">Kibdelosporangium lantanae</name>
    <dbReference type="NCBI Taxonomy" id="1497396"/>
    <lineage>
        <taxon>Bacteria</taxon>
        <taxon>Bacillati</taxon>
        <taxon>Actinomycetota</taxon>
        <taxon>Actinomycetes</taxon>
        <taxon>Pseudonocardiales</taxon>
        <taxon>Pseudonocardiaceae</taxon>
        <taxon>Kibdelosporangium</taxon>
    </lineage>
</organism>
<comment type="caution">
    <text evidence="3">The sequence shown here is derived from an EMBL/GenBank/DDBJ whole genome shotgun (WGS) entry which is preliminary data.</text>
</comment>
<evidence type="ECO:0000313" key="3">
    <source>
        <dbReference type="EMBL" id="MFD1050185.1"/>
    </source>
</evidence>
<accession>A0ABW3MM60</accession>
<dbReference type="PROSITE" id="PS51371">
    <property type="entry name" value="CBS"/>
    <property type="match status" value="1"/>
</dbReference>
<feature type="domain" description="CBS" evidence="2">
    <location>
        <begin position="1"/>
        <end position="67"/>
    </location>
</feature>
<dbReference type="InterPro" id="IPR032330">
    <property type="entry name" value="EF-G-binding_C"/>
</dbReference>
<sequence length="111" mass="12765">MRPVTERDIRTSFVNCSKGEAKRLAIPKDLANRPWDDRRLCVLDHGRLVGVVSRRDLLKVFLRSDDEIRVDIEREVFQRVLWADPSAVTVIVDHGVVTLTGTVERRSEVEI</sequence>